<dbReference type="PANTHER" id="PTHR32332:SF31">
    <property type="entry name" value="2-NITROPROPANE DIOXYGENASE FAMILY, PUTATIVE (AFU_ORTHOLOGUE AFUA_2G09850)-RELATED"/>
    <property type="match status" value="1"/>
</dbReference>
<dbReference type="OrthoDB" id="10265891at2759"/>
<dbReference type="PANTHER" id="PTHR32332">
    <property type="entry name" value="2-NITROPROPANE DIOXYGENASE"/>
    <property type="match status" value="1"/>
</dbReference>
<accession>A0A139AY86</accession>
<dbReference type="Gene3D" id="3.20.20.70">
    <property type="entry name" value="Aldolase class I"/>
    <property type="match status" value="1"/>
</dbReference>
<protein>
    <submittedName>
        <fullName evidence="4">NPD-domain-containing protein</fullName>
    </submittedName>
</protein>
<dbReference type="InterPro" id="IPR013785">
    <property type="entry name" value="Aldolase_TIM"/>
</dbReference>
<dbReference type="Proteomes" id="UP000070544">
    <property type="component" value="Unassembled WGS sequence"/>
</dbReference>
<dbReference type="Pfam" id="PF03060">
    <property type="entry name" value="NMO"/>
    <property type="match status" value="1"/>
</dbReference>
<dbReference type="STRING" id="1344416.A0A139AY86"/>
<reference evidence="4 5" key="1">
    <citation type="journal article" date="2015" name="Genome Biol. Evol.">
        <title>Phylogenomic analyses indicate that early fungi evolved digesting cell walls of algal ancestors of land plants.</title>
        <authorList>
            <person name="Chang Y."/>
            <person name="Wang S."/>
            <person name="Sekimoto S."/>
            <person name="Aerts A.L."/>
            <person name="Choi C."/>
            <person name="Clum A."/>
            <person name="LaButti K.M."/>
            <person name="Lindquist E.A."/>
            <person name="Yee Ngan C."/>
            <person name="Ohm R.A."/>
            <person name="Salamov A.A."/>
            <person name="Grigoriev I.V."/>
            <person name="Spatafora J.W."/>
            <person name="Berbee M.L."/>
        </authorList>
    </citation>
    <scope>NUCLEOTIDE SEQUENCE [LARGE SCALE GENOMIC DNA]</scope>
    <source>
        <strain evidence="4 5">JEL478</strain>
    </source>
</reference>
<name>A0A139AY86_GONPJ</name>
<evidence type="ECO:0000313" key="5">
    <source>
        <dbReference type="Proteomes" id="UP000070544"/>
    </source>
</evidence>
<evidence type="ECO:0000256" key="2">
    <source>
        <dbReference type="ARBA" id="ARBA00022643"/>
    </source>
</evidence>
<keyword evidence="2" id="KW-0288">FMN</keyword>
<evidence type="ECO:0000313" key="4">
    <source>
        <dbReference type="EMBL" id="KXS21680.1"/>
    </source>
</evidence>
<dbReference type="AlphaFoldDB" id="A0A139AY86"/>
<keyword evidence="3" id="KW-0560">Oxidoreductase</keyword>
<dbReference type="EMBL" id="KQ965732">
    <property type="protein sequence ID" value="KXS21680.1"/>
    <property type="molecule type" value="Genomic_DNA"/>
</dbReference>
<sequence>MAFPPETINTPLTKLFGIKYPILLAGMAMAAGPELAAAVSNAGGLGVIGGLGYTPEQMKKLIKTLKENLTDKSLPFGIDLALPQVGGNARKTNYDYTKGKLPELIDLCISEGAKLFVSAVGVPPKWAIDKLHKAGIPVMNMVGAPKHAIKAIEQGVDIICAQGGEGGGHTGDIPTSILIPKIVDVCSRYRSSLTGEPIHVVAAGGIYEGRSLAMSLCMGAQAVWVGTRFVACKEAGASNVHKEAVVTAGFDDTIRTLIFSGRPLRTRKTPYVMNWENNRQAEIQELVAKGVLPVYHDLAELEKKGEAMSTEVILGTRPLLMGQVAANIDDIPSAKEIVDDMVTKAVKTLKEVSGRIGATPRL</sequence>
<organism evidence="4 5">
    <name type="scientific">Gonapodya prolifera (strain JEL478)</name>
    <name type="common">Monoblepharis prolifera</name>
    <dbReference type="NCBI Taxonomy" id="1344416"/>
    <lineage>
        <taxon>Eukaryota</taxon>
        <taxon>Fungi</taxon>
        <taxon>Fungi incertae sedis</taxon>
        <taxon>Chytridiomycota</taxon>
        <taxon>Chytridiomycota incertae sedis</taxon>
        <taxon>Monoblepharidomycetes</taxon>
        <taxon>Monoblepharidales</taxon>
        <taxon>Gonapodyaceae</taxon>
        <taxon>Gonapodya</taxon>
    </lineage>
</organism>
<dbReference type="GO" id="GO:0018580">
    <property type="term" value="F:nitronate monooxygenase activity"/>
    <property type="evidence" value="ECO:0007669"/>
    <property type="project" value="InterPro"/>
</dbReference>
<proteinExistence type="predicted"/>
<gene>
    <name evidence="4" type="ORF">M427DRAFT_27277</name>
</gene>
<evidence type="ECO:0000256" key="3">
    <source>
        <dbReference type="ARBA" id="ARBA00023002"/>
    </source>
</evidence>
<dbReference type="SUPFAM" id="SSF51412">
    <property type="entry name" value="Inosine monophosphate dehydrogenase (IMPDH)"/>
    <property type="match status" value="1"/>
</dbReference>
<keyword evidence="5" id="KW-1185">Reference proteome</keyword>
<keyword evidence="1" id="KW-0285">Flavoprotein</keyword>
<dbReference type="OMA" id="FRYTRAR"/>
<dbReference type="CDD" id="cd04730">
    <property type="entry name" value="NPD_like"/>
    <property type="match status" value="1"/>
</dbReference>
<evidence type="ECO:0000256" key="1">
    <source>
        <dbReference type="ARBA" id="ARBA00022630"/>
    </source>
</evidence>
<dbReference type="InterPro" id="IPR004136">
    <property type="entry name" value="NMO"/>
</dbReference>